<dbReference type="PANTHER" id="PTHR12151">
    <property type="entry name" value="ELECTRON TRANSPORT PROTIN SCO1/SENC FAMILY MEMBER"/>
    <property type="match status" value="1"/>
</dbReference>
<dbReference type="RefSeq" id="WP_076556806.1">
    <property type="nucleotide sequence ID" value="NZ_FTOC01000001.1"/>
</dbReference>
<evidence type="ECO:0000256" key="3">
    <source>
        <dbReference type="PIRSR" id="PIRSR603782-2"/>
    </source>
</evidence>
<dbReference type="AlphaFoldDB" id="A0A1N7IMA5"/>
<dbReference type="Gene3D" id="3.40.30.10">
    <property type="entry name" value="Glutaredoxin"/>
    <property type="match status" value="1"/>
</dbReference>
<keyword evidence="4" id="KW-0732">Signal</keyword>
<dbReference type="SUPFAM" id="SSF52833">
    <property type="entry name" value="Thioredoxin-like"/>
    <property type="match status" value="1"/>
</dbReference>
<feature type="binding site" evidence="2">
    <location>
        <position position="62"/>
    </location>
    <ligand>
        <name>Cu cation</name>
        <dbReference type="ChEBI" id="CHEBI:23378"/>
    </ligand>
</feature>
<dbReference type="InterPro" id="IPR036249">
    <property type="entry name" value="Thioredoxin-like_sf"/>
</dbReference>
<name>A0A1N7IMA5_9BACI</name>
<dbReference type="CDD" id="cd02968">
    <property type="entry name" value="SCO"/>
    <property type="match status" value="1"/>
</dbReference>
<reference evidence="6" key="1">
    <citation type="submission" date="2017-01" db="EMBL/GenBank/DDBJ databases">
        <authorList>
            <person name="Varghese N."/>
            <person name="Submissions S."/>
        </authorList>
    </citation>
    <scope>NUCLEOTIDE SEQUENCE [LARGE SCALE GENOMIC DNA]</scope>
    <source>
        <strain evidence="6">DSM 23127</strain>
    </source>
</reference>
<accession>A0A1N7IMA5</accession>
<feature type="chain" id="PRO_5009942801" evidence="4">
    <location>
        <begin position="20"/>
        <end position="188"/>
    </location>
</feature>
<feature type="signal peptide" evidence="4">
    <location>
        <begin position="1"/>
        <end position="19"/>
    </location>
</feature>
<dbReference type="EMBL" id="FTOC01000001">
    <property type="protein sequence ID" value="SIS38223.1"/>
    <property type="molecule type" value="Genomic_DNA"/>
</dbReference>
<keyword evidence="2" id="KW-0479">Metal-binding</keyword>
<evidence type="ECO:0000313" key="6">
    <source>
        <dbReference type="Proteomes" id="UP000187608"/>
    </source>
</evidence>
<keyword evidence="2" id="KW-0186">Copper</keyword>
<keyword evidence="6" id="KW-1185">Reference proteome</keyword>
<feature type="binding site" evidence="2">
    <location>
        <position position="152"/>
    </location>
    <ligand>
        <name>Cu cation</name>
        <dbReference type="ChEBI" id="CHEBI:23378"/>
    </ligand>
</feature>
<evidence type="ECO:0000256" key="2">
    <source>
        <dbReference type="PIRSR" id="PIRSR603782-1"/>
    </source>
</evidence>
<dbReference type="InterPro" id="IPR003782">
    <property type="entry name" value="SCO1/SenC"/>
</dbReference>
<feature type="binding site" evidence="2">
    <location>
        <position position="66"/>
    </location>
    <ligand>
        <name>Cu cation</name>
        <dbReference type="ChEBI" id="CHEBI:23378"/>
    </ligand>
</feature>
<evidence type="ECO:0000256" key="4">
    <source>
        <dbReference type="SAM" id="SignalP"/>
    </source>
</evidence>
<keyword evidence="3" id="KW-1015">Disulfide bond</keyword>
<dbReference type="STRING" id="570947.SAMN05421687_101555"/>
<dbReference type="Proteomes" id="UP000187608">
    <property type="component" value="Unassembled WGS sequence"/>
</dbReference>
<dbReference type="OrthoDB" id="9811998at2"/>
<protein>
    <submittedName>
        <fullName evidence="5">Protein SCO1/2</fullName>
    </submittedName>
</protein>
<comment type="similarity">
    <text evidence="1">Belongs to the SCO1/2 family.</text>
</comment>
<dbReference type="GO" id="GO:0046872">
    <property type="term" value="F:metal ion binding"/>
    <property type="evidence" value="ECO:0007669"/>
    <property type="project" value="UniProtKB-KW"/>
</dbReference>
<sequence length="188" mass="21285">MKRIVTFLVLLILAGCVSSDIKTNMSRDIIELSATNQHGEKINIQEEVQGEYWVANMIFTSCTTVCPPMTGNMARLQNELDDEGLNTKLASFSVDPETDDVQTLKDFADDYNPDYDRWSFFTGYSFEKAKELSIKSFQSPLEKLENSNQFAHATGFFLITPEGKVVKNYKGTNVEAMDKIIKDLEQLN</sequence>
<dbReference type="PANTHER" id="PTHR12151:SF25">
    <property type="entry name" value="LINALOOL DEHYDRATASE_ISOMERASE DOMAIN-CONTAINING PROTEIN"/>
    <property type="match status" value="1"/>
</dbReference>
<organism evidence="5 6">
    <name type="scientific">Salimicrobium flavidum</name>
    <dbReference type="NCBI Taxonomy" id="570947"/>
    <lineage>
        <taxon>Bacteria</taxon>
        <taxon>Bacillati</taxon>
        <taxon>Bacillota</taxon>
        <taxon>Bacilli</taxon>
        <taxon>Bacillales</taxon>
        <taxon>Bacillaceae</taxon>
        <taxon>Salimicrobium</taxon>
    </lineage>
</organism>
<dbReference type="PROSITE" id="PS51257">
    <property type="entry name" value="PROKAR_LIPOPROTEIN"/>
    <property type="match status" value="1"/>
</dbReference>
<evidence type="ECO:0000313" key="5">
    <source>
        <dbReference type="EMBL" id="SIS38223.1"/>
    </source>
</evidence>
<evidence type="ECO:0000256" key="1">
    <source>
        <dbReference type="ARBA" id="ARBA00010996"/>
    </source>
</evidence>
<gene>
    <name evidence="5" type="ORF">SAMN05421687_101555</name>
</gene>
<feature type="disulfide bond" description="Redox-active" evidence="3">
    <location>
        <begin position="62"/>
        <end position="66"/>
    </location>
</feature>
<proteinExistence type="inferred from homology"/>
<dbReference type="Pfam" id="PF02630">
    <property type="entry name" value="SCO1-SenC"/>
    <property type="match status" value="1"/>
</dbReference>